<dbReference type="OrthoDB" id="9760256at2"/>
<dbReference type="Proteomes" id="UP000337189">
    <property type="component" value="Unassembled WGS sequence"/>
</dbReference>
<dbReference type="EMBL" id="CABPSJ010000007">
    <property type="protein sequence ID" value="VVE46548.1"/>
    <property type="molecule type" value="Genomic_DNA"/>
</dbReference>
<dbReference type="AlphaFoldDB" id="A0A5E4YDU4"/>
<dbReference type="InterPro" id="IPR001882">
    <property type="entry name" value="Biotin_BS"/>
</dbReference>
<dbReference type="Gene3D" id="2.40.50.100">
    <property type="match status" value="1"/>
</dbReference>
<proteinExistence type="predicted"/>
<dbReference type="PROSITE" id="PS00188">
    <property type="entry name" value="BIOTIN"/>
    <property type="match status" value="1"/>
</dbReference>
<dbReference type="PANTHER" id="PTHR45266:SF3">
    <property type="entry name" value="OXALOACETATE DECARBOXYLASE ALPHA CHAIN"/>
    <property type="match status" value="1"/>
</dbReference>
<dbReference type="InterPro" id="IPR011053">
    <property type="entry name" value="Single_hybrid_motif"/>
</dbReference>
<dbReference type="InterPro" id="IPR000089">
    <property type="entry name" value="Biotin_lipoyl"/>
</dbReference>
<dbReference type="CDD" id="cd06850">
    <property type="entry name" value="biotinyl_domain"/>
    <property type="match status" value="1"/>
</dbReference>
<gene>
    <name evidence="3" type="ORF">PCO31110_04496</name>
</gene>
<keyword evidence="3" id="KW-0456">Lyase</keyword>
<dbReference type="InterPro" id="IPR050709">
    <property type="entry name" value="Biotin_Carboxyl_Carrier/Decarb"/>
</dbReference>
<organism evidence="3 4">
    <name type="scientific">Pandoraea communis</name>
    <dbReference type="NCBI Taxonomy" id="2508297"/>
    <lineage>
        <taxon>Bacteria</taxon>
        <taxon>Pseudomonadati</taxon>
        <taxon>Pseudomonadota</taxon>
        <taxon>Betaproteobacteria</taxon>
        <taxon>Burkholderiales</taxon>
        <taxon>Burkholderiaceae</taxon>
        <taxon>Pandoraea</taxon>
    </lineage>
</organism>
<sequence length="108" mass="11660">MGMARSTPGRARFRRNTEVAPLATGVGTKLESIHARLYTRRRTADITGNVWKLLAQQGEKVSAGDPLLILEAMKMEFQIAAPHDGVAGSFHCRPGMMISAGDPLVSLV</sequence>
<feature type="domain" description="Lipoyl-binding" evidence="2">
    <location>
        <begin position="30"/>
        <end position="108"/>
    </location>
</feature>
<dbReference type="Pfam" id="PF00364">
    <property type="entry name" value="Biotin_lipoyl"/>
    <property type="match status" value="1"/>
</dbReference>
<accession>A0A5E4YDU4</accession>
<evidence type="ECO:0000313" key="3">
    <source>
        <dbReference type="EMBL" id="VVE46548.1"/>
    </source>
</evidence>
<evidence type="ECO:0000259" key="2">
    <source>
        <dbReference type="PROSITE" id="PS50968"/>
    </source>
</evidence>
<name>A0A5E4YDU4_9BURK</name>
<dbReference type="GO" id="GO:0016829">
    <property type="term" value="F:lyase activity"/>
    <property type="evidence" value="ECO:0007669"/>
    <property type="project" value="UniProtKB-KW"/>
</dbReference>
<evidence type="ECO:0000256" key="1">
    <source>
        <dbReference type="ARBA" id="ARBA00023267"/>
    </source>
</evidence>
<dbReference type="PANTHER" id="PTHR45266">
    <property type="entry name" value="OXALOACETATE DECARBOXYLASE ALPHA CHAIN"/>
    <property type="match status" value="1"/>
</dbReference>
<reference evidence="3 4" key="1">
    <citation type="submission" date="2019-08" db="EMBL/GenBank/DDBJ databases">
        <authorList>
            <person name="Peeters C."/>
        </authorList>
    </citation>
    <scope>NUCLEOTIDE SEQUENCE [LARGE SCALE GENOMIC DNA]</scope>
    <source>
        <strain evidence="3 4">LMG 31110</strain>
    </source>
</reference>
<dbReference type="PROSITE" id="PS50968">
    <property type="entry name" value="BIOTINYL_LIPOYL"/>
    <property type="match status" value="1"/>
</dbReference>
<keyword evidence="1" id="KW-0092">Biotin</keyword>
<evidence type="ECO:0000313" key="4">
    <source>
        <dbReference type="Proteomes" id="UP000337189"/>
    </source>
</evidence>
<protein>
    <submittedName>
        <fullName evidence="3">Urea amidolyase</fullName>
    </submittedName>
</protein>
<dbReference type="SUPFAM" id="SSF51230">
    <property type="entry name" value="Single hybrid motif"/>
    <property type="match status" value="1"/>
</dbReference>